<evidence type="ECO:0008006" key="2">
    <source>
        <dbReference type="Google" id="ProtNLM"/>
    </source>
</evidence>
<dbReference type="InterPro" id="IPR058240">
    <property type="entry name" value="rSAM_sf"/>
</dbReference>
<gene>
    <name evidence="1" type="ORF">MM171A01633_0008</name>
</gene>
<protein>
    <recommendedName>
        <fullName evidence="2">Radical SAM superfamily protein</fullName>
    </recommendedName>
</protein>
<proteinExistence type="predicted"/>
<accession>A0A6M3M0W4</accession>
<evidence type="ECO:0000313" key="1">
    <source>
        <dbReference type="EMBL" id="QJA98695.1"/>
    </source>
</evidence>
<sequence>MKVLLVQADGKLPNLALMKLSAYHKTQGDTVGFHVSNPDRVYVSCVFSKNVSRARGTAKFYPDAEFEIGGPGLGTAGSLLPYEVEHSMPDYSLYGIDYSVGFSTRGCIRDCPFCQVHEVEGSFREHASIEEFLHPDHQKLLLFDNNFLASTLWRVKLNYINERGIKVSFTQGLDARLVDDEKAKVLERTESFNTHFTYKTYYFAWDLMHEEDGVLRGLRKMIDAGVVASRIIVYMLVGYNTSHQEDVYRFRKLVELGVEPFVMIFNNRRDDRWLRDFARYVNKWIYRTVEFEKYNRGALVESNS</sequence>
<dbReference type="EMBL" id="MT143601">
    <property type="protein sequence ID" value="QJA98695.1"/>
    <property type="molecule type" value="Genomic_DNA"/>
</dbReference>
<name>A0A6M3M0W4_9ZZZZ</name>
<dbReference type="SUPFAM" id="SSF102114">
    <property type="entry name" value="Radical SAM enzymes"/>
    <property type="match status" value="1"/>
</dbReference>
<organism evidence="1">
    <name type="scientific">viral metagenome</name>
    <dbReference type="NCBI Taxonomy" id="1070528"/>
    <lineage>
        <taxon>unclassified sequences</taxon>
        <taxon>metagenomes</taxon>
        <taxon>organismal metagenomes</taxon>
    </lineage>
</organism>
<dbReference type="AlphaFoldDB" id="A0A6M3M0W4"/>
<reference evidence="1" key="1">
    <citation type="submission" date="2020-03" db="EMBL/GenBank/DDBJ databases">
        <title>The deep terrestrial virosphere.</title>
        <authorList>
            <person name="Holmfeldt K."/>
            <person name="Nilsson E."/>
            <person name="Simone D."/>
            <person name="Lopez-Fernandez M."/>
            <person name="Wu X."/>
            <person name="de Brujin I."/>
            <person name="Lundin D."/>
            <person name="Andersson A."/>
            <person name="Bertilsson S."/>
            <person name="Dopson M."/>
        </authorList>
    </citation>
    <scope>NUCLEOTIDE SEQUENCE</scope>
    <source>
        <strain evidence="1">MM171A01633</strain>
    </source>
</reference>